<accession>W2TTG4</accession>
<dbReference type="Proteomes" id="UP000053676">
    <property type="component" value="Unassembled WGS sequence"/>
</dbReference>
<proteinExistence type="predicted"/>
<dbReference type="EMBL" id="KI657838">
    <property type="protein sequence ID" value="ETN84949.1"/>
    <property type="molecule type" value="Genomic_DNA"/>
</dbReference>
<gene>
    <name evidence="1" type="ORF">NECAME_01511</name>
</gene>
<evidence type="ECO:0000313" key="2">
    <source>
        <dbReference type="Proteomes" id="UP000053676"/>
    </source>
</evidence>
<keyword evidence="2" id="KW-1185">Reference proteome</keyword>
<dbReference type="KEGG" id="nai:NECAME_01511"/>
<protein>
    <submittedName>
        <fullName evidence="1">Uncharacterized protein</fullName>
    </submittedName>
</protein>
<name>W2TTG4_NECAM</name>
<dbReference type="AlphaFoldDB" id="W2TTG4"/>
<sequence length="83" mass="9397">MYWLKCHLRATAVADSRASHTMDACTGVAVGSGWVITINIDTKYFYEYMKENVRQRTENMTVHLLPPRPPIKNASGVDVELLN</sequence>
<organism evidence="1 2">
    <name type="scientific">Necator americanus</name>
    <name type="common">Human hookworm</name>
    <dbReference type="NCBI Taxonomy" id="51031"/>
    <lineage>
        <taxon>Eukaryota</taxon>
        <taxon>Metazoa</taxon>
        <taxon>Ecdysozoa</taxon>
        <taxon>Nematoda</taxon>
        <taxon>Chromadorea</taxon>
        <taxon>Rhabditida</taxon>
        <taxon>Rhabditina</taxon>
        <taxon>Rhabditomorpha</taxon>
        <taxon>Strongyloidea</taxon>
        <taxon>Ancylostomatidae</taxon>
        <taxon>Bunostominae</taxon>
        <taxon>Necator</taxon>
    </lineage>
</organism>
<evidence type="ECO:0000313" key="1">
    <source>
        <dbReference type="EMBL" id="ETN84949.1"/>
    </source>
</evidence>
<reference evidence="2" key="1">
    <citation type="journal article" date="2014" name="Nat. Genet.">
        <title>Genome of the human hookworm Necator americanus.</title>
        <authorList>
            <person name="Tang Y.T."/>
            <person name="Gao X."/>
            <person name="Rosa B.A."/>
            <person name="Abubucker S."/>
            <person name="Hallsworth-Pepin K."/>
            <person name="Martin J."/>
            <person name="Tyagi R."/>
            <person name="Heizer E."/>
            <person name="Zhang X."/>
            <person name="Bhonagiri-Palsikar V."/>
            <person name="Minx P."/>
            <person name="Warren W.C."/>
            <person name="Wang Q."/>
            <person name="Zhan B."/>
            <person name="Hotez P.J."/>
            <person name="Sternberg P.W."/>
            <person name="Dougall A."/>
            <person name="Gaze S.T."/>
            <person name="Mulvenna J."/>
            <person name="Sotillo J."/>
            <person name="Ranganathan S."/>
            <person name="Rabelo E.M."/>
            <person name="Wilson R.K."/>
            <person name="Felgner P.L."/>
            <person name="Bethony J."/>
            <person name="Hawdon J.M."/>
            <person name="Gasser R.B."/>
            <person name="Loukas A."/>
            <person name="Mitreva M."/>
        </authorList>
    </citation>
    <scope>NUCLEOTIDE SEQUENCE [LARGE SCALE GENOMIC DNA]</scope>
</reference>